<dbReference type="Proteomes" id="UP000626092">
    <property type="component" value="Unassembled WGS sequence"/>
</dbReference>
<dbReference type="OrthoDB" id="1738911at2759"/>
<accession>A0A834H8A1</accession>
<dbReference type="PANTHER" id="PTHR47718">
    <property type="entry name" value="OS01G0519700 PROTEIN"/>
    <property type="match status" value="1"/>
</dbReference>
<evidence type="ECO:0000259" key="1">
    <source>
        <dbReference type="Pfam" id="PF10551"/>
    </source>
</evidence>
<keyword evidence="3" id="KW-1185">Reference proteome</keyword>
<evidence type="ECO:0000313" key="3">
    <source>
        <dbReference type="Proteomes" id="UP000626092"/>
    </source>
</evidence>
<dbReference type="InterPro" id="IPR018289">
    <property type="entry name" value="MULE_transposase_dom"/>
</dbReference>
<gene>
    <name evidence="2" type="ORF">RHSIM_Rhsim03G0097400</name>
</gene>
<proteinExistence type="predicted"/>
<evidence type="ECO:0000313" key="2">
    <source>
        <dbReference type="EMBL" id="KAF7147291.1"/>
    </source>
</evidence>
<comment type="caution">
    <text evidence="2">The sequence shown here is derived from an EMBL/GenBank/DDBJ whole genome shotgun (WGS) entry which is preliminary data.</text>
</comment>
<name>A0A834H8A1_RHOSS</name>
<sequence length="184" mass="20363">MKKALISMRRTPSEEEQIGVTDDVNVVEQSSLQASDGEALISSLLKTRTMMTEEEEEISVAVEIEPVEQSCLHLPVKKGYGLFGDAICFDTRFRTNNYDMLCPPIVGINNHGQTTLFGCGLLDGETTDAVTWLFTTFLEAMGGKKPVSIFTDQSRAIANAIHAMFPDSHHGLCIWHIYQNAAKH</sequence>
<organism evidence="2 3">
    <name type="scientific">Rhododendron simsii</name>
    <name type="common">Sims's rhododendron</name>
    <dbReference type="NCBI Taxonomy" id="118357"/>
    <lineage>
        <taxon>Eukaryota</taxon>
        <taxon>Viridiplantae</taxon>
        <taxon>Streptophyta</taxon>
        <taxon>Embryophyta</taxon>
        <taxon>Tracheophyta</taxon>
        <taxon>Spermatophyta</taxon>
        <taxon>Magnoliopsida</taxon>
        <taxon>eudicotyledons</taxon>
        <taxon>Gunneridae</taxon>
        <taxon>Pentapetalae</taxon>
        <taxon>asterids</taxon>
        <taxon>Ericales</taxon>
        <taxon>Ericaceae</taxon>
        <taxon>Ericoideae</taxon>
        <taxon>Rhodoreae</taxon>
        <taxon>Rhododendron</taxon>
    </lineage>
</organism>
<reference evidence="2" key="1">
    <citation type="submission" date="2019-11" db="EMBL/GenBank/DDBJ databases">
        <authorList>
            <person name="Liu Y."/>
            <person name="Hou J."/>
            <person name="Li T.-Q."/>
            <person name="Guan C.-H."/>
            <person name="Wu X."/>
            <person name="Wu H.-Z."/>
            <person name="Ling F."/>
            <person name="Zhang R."/>
            <person name="Shi X.-G."/>
            <person name="Ren J.-P."/>
            <person name="Chen E.-F."/>
            <person name="Sun J.-M."/>
        </authorList>
    </citation>
    <scope>NUCLEOTIDE SEQUENCE</scope>
    <source>
        <strain evidence="2">Adult_tree_wgs_1</strain>
        <tissue evidence="2">Leaves</tissue>
    </source>
</reference>
<dbReference type="AlphaFoldDB" id="A0A834H8A1"/>
<dbReference type="PANTHER" id="PTHR47718:SF17">
    <property type="entry name" value="PROTEIN FAR1-RELATED SEQUENCE 5-LIKE"/>
    <property type="match status" value="1"/>
</dbReference>
<protein>
    <recommendedName>
        <fullName evidence="1">MULE transposase domain-containing protein</fullName>
    </recommendedName>
</protein>
<dbReference type="Pfam" id="PF10551">
    <property type="entry name" value="MULE"/>
    <property type="match status" value="1"/>
</dbReference>
<feature type="domain" description="MULE transposase" evidence="1">
    <location>
        <begin position="87"/>
        <end position="180"/>
    </location>
</feature>
<dbReference type="EMBL" id="WJXA01000003">
    <property type="protein sequence ID" value="KAF7147291.1"/>
    <property type="molecule type" value="Genomic_DNA"/>
</dbReference>